<dbReference type="InterPro" id="IPR001841">
    <property type="entry name" value="Znf_RING"/>
</dbReference>
<evidence type="ECO:0000256" key="3">
    <source>
        <dbReference type="ARBA" id="ARBA00022723"/>
    </source>
</evidence>
<dbReference type="AlphaFoldDB" id="A0A2G5ES61"/>
<reference evidence="11 12" key="1">
    <citation type="submission" date="2017-09" db="EMBL/GenBank/DDBJ databases">
        <title>WGS assembly of Aquilegia coerulea Goldsmith.</title>
        <authorList>
            <person name="Hodges S."/>
            <person name="Kramer E."/>
            <person name="Nordborg M."/>
            <person name="Tomkins J."/>
            <person name="Borevitz J."/>
            <person name="Derieg N."/>
            <person name="Yan J."/>
            <person name="Mihaltcheva S."/>
            <person name="Hayes R.D."/>
            <person name="Rokhsar D."/>
        </authorList>
    </citation>
    <scope>NUCLEOTIDE SEQUENCE [LARGE SCALE GENOMIC DNA]</scope>
    <source>
        <strain evidence="12">cv. Goldsmith</strain>
    </source>
</reference>
<keyword evidence="6 9" id="KW-1133">Transmembrane helix</keyword>
<dbReference type="EMBL" id="KZ305022">
    <property type="protein sequence ID" value="PIA58576.1"/>
    <property type="molecule type" value="Genomic_DNA"/>
</dbReference>
<gene>
    <name evidence="11" type="ORF">AQUCO_00500482v1</name>
</gene>
<keyword evidence="12" id="KW-1185">Reference proteome</keyword>
<evidence type="ECO:0000256" key="8">
    <source>
        <dbReference type="PROSITE-ProRule" id="PRU00175"/>
    </source>
</evidence>
<name>A0A2G5ES61_AQUCA</name>
<dbReference type="Pfam" id="PF13639">
    <property type="entry name" value="zf-RING_2"/>
    <property type="match status" value="1"/>
</dbReference>
<proteinExistence type="predicted"/>
<accession>A0A2G5ES61</accession>
<dbReference type="PROSITE" id="PS50089">
    <property type="entry name" value="ZF_RING_2"/>
    <property type="match status" value="1"/>
</dbReference>
<protein>
    <recommendedName>
        <fullName evidence="10">RING-type domain-containing protein</fullName>
    </recommendedName>
</protein>
<keyword evidence="4 8" id="KW-0863">Zinc-finger</keyword>
<keyword evidence="7 9" id="KW-0472">Membrane</keyword>
<keyword evidence="5" id="KW-0862">Zinc</keyword>
<dbReference type="PANTHER" id="PTHR46539:SF1">
    <property type="entry name" value="E3 UBIQUITIN-PROTEIN LIGASE ATL42"/>
    <property type="match status" value="1"/>
</dbReference>
<evidence type="ECO:0000256" key="5">
    <source>
        <dbReference type="ARBA" id="ARBA00022833"/>
    </source>
</evidence>
<dbReference type="PANTHER" id="PTHR46539">
    <property type="entry name" value="E3 UBIQUITIN-PROTEIN LIGASE ATL42"/>
    <property type="match status" value="1"/>
</dbReference>
<evidence type="ECO:0000259" key="10">
    <source>
        <dbReference type="PROSITE" id="PS50089"/>
    </source>
</evidence>
<evidence type="ECO:0000313" key="11">
    <source>
        <dbReference type="EMBL" id="PIA58576.1"/>
    </source>
</evidence>
<feature type="transmembrane region" description="Helical" evidence="9">
    <location>
        <begin position="6"/>
        <end position="28"/>
    </location>
</feature>
<dbReference type="OrthoDB" id="8062037at2759"/>
<dbReference type="EMBL" id="KZ305022">
    <property type="protein sequence ID" value="PIA58577.1"/>
    <property type="molecule type" value="Genomic_DNA"/>
</dbReference>
<sequence>MLNEILLIILGGFGLTMFLLYIVIFWLYEWIKECIDPTPLANVELVQGRVKLEILGRLEDFLLLSQSHEDLSFSTSDYAICLHEIERGQLLLVVPSCHHVYHKDCIRPVMMQRSTCPLCRRKISLEDGAGKNENEVDSAF</sequence>
<feature type="domain" description="RING-type" evidence="10">
    <location>
        <begin position="80"/>
        <end position="120"/>
    </location>
</feature>
<dbReference type="GO" id="GO:0016020">
    <property type="term" value="C:membrane"/>
    <property type="evidence" value="ECO:0007669"/>
    <property type="project" value="UniProtKB-SubCell"/>
</dbReference>
<comment type="subcellular location">
    <subcellularLocation>
        <location evidence="1">Membrane</location>
    </subcellularLocation>
</comment>
<dbReference type="SUPFAM" id="SSF57850">
    <property type="entry name" value="RING/U-box"/>
    <property type="match status" value="1"/>
</dbReference>
<evidence type="ECO:0000256" key="6">
    <source>
        <dbReference type="ARBA" id="ARBA00022989"/>
    </source>
</evidence>
<evidence type="ECO:0000256" key="9">
    <source>
        <dbReference type="SAM" id="Phobius"/>
    </source>
</evidence>
<evidence type="ECO:0000256" key="4">
    <source>
        <dbReference type="ARBA" id="ARBA00022771"/>
    </source>
</evidence>
<dbReference type="GO" id="GO:0008270">
    <property type="term" value="F:zinc ion binding"/>
    <property type="evidence" value="ECO:0007669"/>
    <property type="project" value="UniProtKB-KW"/>
</dbReference>
<dbReference type="InterPro" id="IPR013083">
    <property type="entry name" value="Znf_RING/FYVE/PHD"/>
</dbReference>
<evidence type="ECO:0000256" key="7">
    <source>
        <dbReference type="ARBA" id="ARBA00023136"/>
    </source>
</evidence>
<keyword evidence="2 9" id="KW-0812">Transmembrane</keyword>
<dbReference type="Gene3D" id="3.30.40.10">
    <property type="entry name" value="Zinc/RING finger domain, C3HC4 (zinc finger)"/>
    <property type="match status" value="1"/>
</dbReference>
<evidence type="ECO:0000256" key="2">
    <source>
        <dbReference type="ARBA" id="ARBA00022692"/>
    </source>
</evidence>
<dbReference type="STRING" id="218851.A0A2G5ES61"/>
<evidence type="ECO:0000313" key="12">
    <source>
        <dbReference type="Proteomes" id="UP000230069"/>
    </source>
</evidence>
<organism evidence="11 12">
    <name type="scientific">Aquilegia coerulea</name>
    <name type="common">Rocky mountain columbine</name>
    <dbReference type="NCBI Taxonomy" id="218851"/>
    <lineage>
        <taxon>Eukaryota</taxon>
        <taxon>Viridiplantae</taxon>
        <taxon>Streptophyta</taxon>
        <taxon>Embryophyta</taxon>
        <taxon>Tracheophyta</taxon>
        <taxon>Spermatophyta</taxon>
        <taxon>Magnoliopsida</taxon>
        <taxon>Ranunculales</taxon>
        <taxon>Ranunculaceae</taxon>
        <taxon>Thalictroideae</taxon>
        <taxon>Aquilegia</taxon>
    </lineage>
</organism>
<evidence type="ECO:0000256" key="1">
    <source>
        <dbReference type="ARBA" id="ARBA00004370"/>
    </source>
</evidence>
<dbReference type="Proteomes" id="UP000230069">
    <property type="component" value="Unassembled WGS sequence"/>
</dbReference>
<keyword evidence="3" id="KW-0479">Metal-binding</keyword>